<dbReference type="AlphaFoldDB" id="A0AAN8UGH1"/>
<comment type="caution">
    <text evidence="1">The sequence shown here is derived from an EMBL/GenBank/DDBJ whole genome shotgun (WGS) entry which is preliminary data.</text>
</comment>
<dbReference type="InterPro" id="IPR011989">
    <property type="entry name" value="ARM-like"/>
</dbReference>
<feature type="non-terminal residue" evidence="1">
    <location>
        <position position="140"/>
    </location>
</feature>
<dbReference type="Gene3D" id="1.25.10.10">
    <property type="entry name" value="Leucine-rich Repeat Variant"/>
    <property type="match status" value="1"/>
</dbReference>
<protein>
    <submittedName>
        <fullName evidence="1">Uncharacterized protein</fullName>
    </submittedName>
</protein>
<dbReference type="EMBL" id="JBAMMX010000027">
    <property type="protein sequence ID" value="KAK6912334.1"/>
    <property type="molecule type" value="Genomic_DNA"/>
</dbReference>
<proteinExistence type="predicted"/>
<reference evidence="1 2" key="1">
    <citation type="submission" date="2023-12" db="EMBL/GenBank/DDBJ databases">
        <title>A high-quality genome assembly for Dillenia turbinata (Dilleniales).</title>
        <authorList>
            <person name="Chanderbali A."/>
        </authorList>
    </citation>
    <scope>NUCLEOTIDE SEQUENCE [LARGE SCALE GENOMIC DNA]</scope>
    <source>
        <strain evidence="1">LSX21</strain>
        <tissue evidence="1">Leaf</tissue>
    </source>
</reference>
<evidence type="ECO:0000313" key="1">
    <source>
        <dbReference type="EMBL" id="KAK6912334.1"/>
    </source>
</evidence>
<dbReference type="Proteomes" id="UP001370490">
    <property type="component" value="Unassembled WGS sequence"/>
</dbReference>
<accession>A0AAN8UGH1</accession>
<sequence length="140" mass="15367">MSQLNATYHGLHMCLGIDFLPYLEVMMPTLIQIAAIKASSIYAGFGDITESVHNSIITILAVEEADSSMNIIILEIEKVRTLLSCFGSGPSECYYPWIEQVSKTVVPLLNVCSVDVRAAASAGKEYGILHGFLVFIIRMH</sequence>
<gene>
    <name evidence="1" type="ORF">RJ641_021935</name>
</gene>
<keyword evidence="2" id="KW-1185">Reference proteome</keyword>
<evidence type="ECO:0000313" key="2">
    <source>
        <dbReference type="Proteomes" id="UP001370490"/>
    </source>
</evidence>
<name>A0AAN8UGH1_9MAGN</name>
<organism evidence="1 2">
    <name type="scientific">Dillenia turbinata</name>
    <dbReference type="NCBI Taxonomy" id="194707"/>
    <lineage>
        <taxon>Eukaryota</taxon>
        <taxon>Viridiplantae</taxon>
        <taxon>Streptophyta</taxon>
        <taxon>Embryophyta</taxon>
        <taxon>Tracheophyta</taxon>
        <taxon>Spermatophyta</taxon>
        <taxon>Magnoliopsida</taxon>
        <taxon>eudicotyledons</taxon>
        <taxon>Gunneridae</taxon>
        <taxon>Pentapetalae</taxon>
        <taxon>Dilleniales</taxon>
        <taxon>Dilleniaceae</taxon>
        <taxon>Dillenia</taxon>
    </lineage>
</organism>